<accession>A0A3S4FDD9</accession>
<reference evidence="1 2" key="1">
    <citation type="submission" date="2018-12" db="EMBL/GenBank/DDBJ databases">
        <authorList>
            <consortium name="Pathogen Informatics"/>
        </authorList>
    </citation>
    <scope>NUCLEOTIDE SEQUENCE [LARGE SCALE GENOMIC DNA]</scope>
    <source>
        <strain evidence="1 2">NCTC7406</strain>
    </source>
</reference>
<dbReference type="EMBL" id="LR134142">
    <property type="protein sequence ID" value="VEA03346.1"/>
    <property type="molecule type" value="Genomic_DNA"/>
</dbReference>
<dbReference type="AlphaFoldDB" id="A0A3S4FDD9"/>
<evidence type="ECO:0000313" key="2">
    <source>
        <dbReference type="Proteomes" id="UP000276345"/>
    </source>
</evidence>
<name>A0A3S4FDD9_SALET</name>
<organism evidence="1 2">
    <name type="scientific">Salmonella enterica subsp. enterica serovar Sanjuan</name>
    <dbReference type="NCBI Taxonomy" id="1160765"/>
    <lineage>
        <taxon>Bacteria</taxon>
        <taxon>Pseudomonadati</taxon>
        <taxon>Pseudomonadota</taxon>
        <taxon>Gammaproteobacteria</taxon>
        <taxon>Enterobacterales</taxon>
        <taxon>Enterobacteriaceae</taxon>
        <taxon>Salmonella</taxon>
    </lineage>
</organism>
<dbReference type="Proteomes" id="UP000276345">
    <property type="component" value="Chromosome"/>
</dbReference>
<protein>
    <submittedName>
        <fullName evidence="1">Uncharacterized protein</fullName>
    </submittedName>
</protein>
<sequence>MIKENFESIVNYRRNVTSYSSEYFNRITSFLIKDYNDSFAFYKIKSYSLYIFKKNREYDFNGVGYEGKPDESQTVDKFFLIMNQKFFLYCTVFIHVSYTRFHQSQVFACPMALSLTIPAMNRETWQLLTD</sequence>
<evidence type="ECO:0000313" key="1">
    <source>
        <dbReference type="EMBL" id="VEA03346.1"/>
    </source>
</evidence>
<proteinExistence type="predicted"/>
<gene>
    <name evidence="1" type="ORF">NCTC7406_00818</name>
</gene>